<gene>
    <name evidence="1" type="ORF">Xvie_02024</name>
</gene>
<comment type="caution">
    <text evidence="1">The sequence shown here is derived from an EMBL/GenBank/DDBJ whole genome shotgun (WGS) entry which is preliminary data.</text>
</comment>
<evidence type="ECO:0000313" key="2">
    <source>
        <dbReference type="Proteomes" id="UP000194350"/>
    </source>
</evidence>
<protein>
    <submittedName>
        <fullName evidence="1">Uncharacterized protein</fullName>
    </submittedName>
</protein>
<organism evidence="1 2">
    <name type="scientific">Xenorhabdus vietnamensis</name>
    <dbReference type="NCBI Taxonomy" id="351656"/>
    <lineage>
        <taxon>Bacteria</taxon>
        <taxon>Pseudomonadati</taxon>
        <taxon>Pseudomonadota</taxon>
        <taxon>Gammaproteobacteria</taxon>
        <taxon>Enterobacterales</taxon>
        <taxon>Morganellaceae</taxon>
        <taxon>Xenorhabdus</taxon>
    </lineage>
</organism>
<evidence type="ECO:0000313" key="1">
    <source>
        <dbReference type="EMBL" id="OTA16254.1"/>
    </source>
</evidence>
<keyword evidence="2" id="KW-1185">Reference proteome</keyword>
<proteinExistence type="predicted"/>
<sequence length="83" mass="10053">MKIKNIIDEDSVSCLLHSWNDFLNFESNYRHFDYKNIGYLNYHSAITDSEYRYVQKRGSQYREEIRVNDKGILNHLGKFMNKK</sequence>
<reference evidence="1 2" key="1">
    <citation type="submission" date="2016-10" db="EMBL/GenBank/DDBJ databases">
        <title>Systematic genetic and metabolomic analysis of Xenorhabdus and Photorhabdus spp., highlights the requirements for a dual symbiotic and pathogenic life style.</title>
        <authorList>
            <person name="Tobias N.J."/>
            <person name="Wolff H."/>
            <person name="Djahanschiri B."/>
            <person name="Pidot S.J."/>
            <person name="Stinear T.P."/>
            <person name="Ebersberger I."/>
            <person name="Bode H.B."/>
        </authorList>
    </citation>
    <scope>NUCLEOTIDE SEQUENCE [LARGE SCALE GENOMIC DNA]</scope>
    <source>
        <strain evidence="1 2">DSM 22392</strain>
    </source>
</reference>
<dbReference type="RefSeq" id="WP_086109183.1">
    <property type="nucleotide sequence ID" value="NZ_CAWNGD010000139.1"/>
</dbReference>
<dbReference type="EMBL" id="MUBJ01000009">
    <property type="protein sequence ID" value="OTA16254.1"/>
    <property type="molecule type" value="Genomic_DNA"/>
</dbReference>
<name>A0A1Y2SCB4_9GAMM</name>
<dbReference type="AlphaFoldDB" id="A0A1Y2SCB4"/>
<dbReference type="Proteomes" id="UP000194350">
    <property type="component" value="Unassembled WGS sequence"/>
</dbReference>
<dbReference type="STRING" id="351656.Xvie_02024"/>
<dbReference type="OrthoDB" id="6448113at2"/>
<accession>A0A1Y2SCB4</accession>